<keyword evidence="2" id="KW-1185">Reference proteome</keyword>
<accession>A0ACC1ISP0</accession>
<dbReference type="Proteomes" id="UP001150581">
    <property type="component" value="Unassembled WGS sequence"/>
</dbReference>
<proteinExistence type="predicted"/>
<evidence type="ECO:0000313" key="1">
    <source>
        <dbReference type="EMBL" id="KAJ1900197.1"/>
    </source>
</evidence>
<feature type="non-terminal residue" evidence="1">
    <location>
        <position position="3054"/>
    </location>
</feature>
<gene>
    <name evidence="1" type="ORF">LPJ66_001632</name>
</gene>
<protein>
    <submittedName>
        <fullName evidence="1">Uncharacterized protein</fullName>
    </submittedName>
</protein>
<comment type="caution">
    <text evidence="1">The sequence shown here is derived from an EMBL/GenBank/DDBJ whole genome shotgun (WGS) entry which is preliminary data.</text>
</comment>
<dbReference type="EMBL" id="JANBPG010000096">
    <property type="protein sequence ID" value="KAJ1900197.1"/>
    <property type="molecule type" value="Genomic_DNA"/>
</dbReference>
<reference evidence="1" key="1">
    <citation type="submission" date="2022-07" db="EMBL/GenBank/DDBJ databases">
        <title>Phylogenomic reconstructions and comparative analyses of Kickxellomycotina fungi.</title>
        <authorList>
            <person name="Reynolds N.K."/>
            <person name="Stajich J.E."/>
            <person name="Barry K."/>
            <person name="Grigoriev I.V."/>
            <person name="Crous P."/>
            <person name="Smith M.E."/>
        </authorList>
    </citation>
    <scope>NUCLEOTIDE SEQUENCE</scope>
    <source>
        <strain evidence="1">Benny 63K</strain>
    </source>
</reference>
<sequence>MASRRSPKRASASSRHRSANNNSAAEAQQPLAPASHQHMPESQDRQQLMSIFGTFPSEAELESQAAAVAAAAEATEHLMSQDVSTGVATDGSPGSSSYNHRTMEFLSPNSPSSANASAASSEQLPENVRFSMPGIARQQQQQQQHFQAGSAQSDRQQRKVVAAYNNQFAHLLGKPVQNVTPSGNLESPSVSLISGSSFNSPRTITLDDLQQSSRMQPRRTHRNNISSNRNTDEAQHTAGQLLKTAASKGKWSQHTTPSPHTTALNAERDSGVFGGQSFTFVTPPNVSTGGTPQPLNGFEPIEELDEDVSWSQAVARSQGVTQLDIERQPMPQFDDSGDENKSYDDMADNGDYSPRPRYDVHVPAPETLARTPTLITRSPTPTRMLEQQQQQRPRTPSRLSSASPSASQSRRPRATTMSAGDQQVTYGNAIGRKSAGGSNGGDGTNVNNSSRETYSTHSRSRSFGSTSTEPITLQQLQSQRIRLQQQQQQQHYIQHRDTPRDELSVSLIPPPPEGGALQFINPFVGRSSGSAGDMPGLDPSEGMPEYLYERQDPQYETADSATRTRIRNRKQRNPSSVMSAGASPIYTRESVYTPSNAGSNMTYEMTYLGMHRTMTASRANTSMVTSEYSTGGLNRGDSRRRSSSVASDRRQQADIVTAAQAELDSSPLPLSTEELRREQRGQMHKRSESVGSSRVISIRDEIEQRQAALAQESAEEAWGMHRQKPSLSQRNNQPVQSVTHTTKTPPVLERWEHARRKTEGKVVSLPPSSSSSSSSVAAGVVSAAAVAMTSHSRKVAQIRERIEEWQQRTETPEPSLTAMPAITSSNISVQDRNRESAATGSSAATTARGAQQNVGEIESVAASAAPSKAAVSPESASLQPAARLVPLTPVLGHRARQEPPSGKHVQAPLERVQALARSNTQASHDSKYSEGTTQSSNVPPSLFGSDRSTFSTPLLSGLPHATVPSNVPSLRTASTAKTMQRQPLHVDPTDNHSSMFLGSVISAVSSPVSVGGHKRQSLVVDAHSASSELLQNVQQVKTASPTVLHAASVASSVSLSSSGISMSQIGEPSIVAKEPRVTTQSVMDSPTANVPSFIGSEERRSWAILYPTDRPPLSNPSNESMGSAELREWDEKLRRRAKSTAAQLDINASASDEIRFRPQITASPAHATDPKTSGGLDLTPPVSEEFRKERKFSALATLEGAKARQQKSPRSRKNRQNRDPLRSGPPSPTVEYPASDFVQLPQPNMQSKFSLSDSSKRTSDLSEASENDLSGGLSADSASSSSGIDRAEQGILQNEQYNYEQLLLSEIATPVANIPRPPSQRMGRHGSSPLNPYNASPTMTASLDSVIPSLPPLPGQPAAQNSAESVPPPLQPAGLFDRLAGTMRRKDRASDGTQGISANDPLVLVSAQTPLPQRWWRNIKESMYAPIPPLHSGQSQQQQAQSATVAAIPAVDDAAVEQLPGRPARRHSFSGSTNIEQNKITAALSPRENVRRKMTLGDRVRGMLRGKRGPLPTTMLGAAAVAGAAAAAGSGSGISVAGPASEHSMYMPDPAGKLNLRIANAPSSSIPSTHPEWAETNPFNSQKLPRRRASFDTLSVHEMAEADRQNMHNRLNHLLNPHIVHASQAGAGISVLASGSHFSLTQSPNLGHVPLAQPFSSSGKFLFTAPSQVSVPDSANGRTPKPLPVTPRRKSQAQDEAAPMQSVFTFPSRQEMVQKNSQPLVSPSPVFNVADSATGSNALGNGEGKQQRQQPAKYDRITGLPITVATTAPVSGTGNLAVSRQEMVQRPPPMISDSVPFSPGSANVPFSPGNTNLYVNTAEIIRPHQLVTTLSQQPTMQQQSENQPQVSANVQKRPSLFRRLTSGWRKPVPTAPNRPTMAGQLEPISEANADYAQNTHGGAMGTMATAAGVAAATGIISHMLQPATHGNASAIAPNNNQGYPAINSDPNGANMNMNPIVNVYTASPQQYSQGPVQPQTQQQQQMSFQPGVMSALSPTMYSQDPNMRPQQPGNMMNMQTPMPGQTQFSANVYQPGPDQSYIQPQVQYSGDSYAPALQHITQPMAAAAAQGSGSSKLMSVMAGIPVLGALFAKKTPPANANVLPPSGGFNPALVGSQPSVAENYGQPPFRPNTSMSYTTSYVGGASPLPDSKPEGFGSIIGKAMEKFHWVQIPLMTYALRESVRRNIAPLVGRYALRYPLVEAEETAAIRAAAEQVKKSNTVQAGALRALDAKEFRHAAPGLRYSALDQRLENTYVPRFSRLPKYRRAPEVWDDEDAHNIAKRVYSRMRGTQQSMNGHEKMRVARALNRANSARRSGEAVLRGGGGHMHRDLERGELSVDGHQGSGERGLGDAESSAAAGGPGGQLLAHRIGAYLAGLRGYNQQREQVRQQNSASFGLSPLRRGLQRQSQPQQRASYVSPGNEGLSRIIDSDVEIDVNFQDDLIRVSVHDSVAHILHGGDNTNGNAYSSADADSDHGSEPLSLRREPTVDQRYNEVSRDITLDYTDHENDGGYYEKEDELRPVNGSGNVRSGGLWQRFFGGQRTEQPAAEVPAQARGSGNAAEQAPAPAPVPNSSHDQQKPSSNSPMFPPFSHLPPRVVDQIMHRVGEPRVFIGSASSQLVPPNNGLRPGDGIFGDASPYRTGTEWNFAESIKFSSPYPTATEQVKNKSVWARINGGDNNSSKTTRKLLAKPRSNEIARWPVHVEIIRDYLQIIALVLGSCGFLKSPLDSPISKRWPWMLVAGVPETLGLLWADLSTTTGKSIGFLIFFGAIAVVALSMWSYAIYLERPPPPRAPGASHSEAADKQSGRDRAKQESEANDGGQITFEEELSVVPSRFNIFGRMFGRVPKRQRMHIIYFVLTTLYIPVVKLCLEAIVWSQGYWAVPNPFRTSDDPVWNSAGSDSNQRDPEKFCYTTTMRNGNFNGAFVVVPLAVLLFIALGMVLPVQVYKLTKRHMPHVPGWLDGKTPGYRLPPANQASRPTSTLAAAAAAPSRANSRASRGVTIDPPARGGTRSAADGDLTRDDPNPMLNANALLQGIDKLGIMNPEVFGNLAMLYGL</sequence>
<name>A0ACC1ISP0_9FUNG</name>
<evidence type="ECO:0000313" key="2">
    <source>
        <dbReference type="Proteomes" id="UP001150581"/>
    </source>
</evidence>
<organism evidence="1 2">
    <name type="scientific">Kickxella alabastrina</name>
    <dbReference type="NCBI Taxonomy" id="61397"/>
    <lineage>
        <taxon>Eukaryota</taxon>
        <taxon>Fungi</taxon>
        <taxon>Fungi incertae sedis</taxon>
        <taxon>Zoopagomycota</taxon>
        <taxon>Kickxellomycotina</taxon>
        <taxon>Kickxellomycetes</taxon>
        <taxon>Kickxellales</taxon>
        <taxon>Kickxellaceae</taxon>
        <taxon>Kickxella</taxon>
    </lineage>
</organism>